<feature type="transmembrane region" description="Helical" evidence="5">
    <location>
        <begin position="338"/>
        <end position="364"/>
    </location>
</feature>
<feature type="transmembrane region" description="Helical" evidence="5">
    <location>
        <begin position="298"/>
        <end position="318"/>
    </location>
</feature>
<dbReference type="InterPro" id="IPR051533">
    <property type="entry name" value="WaaL-like"/>
</dbReference>
<dbReference type="GO" id="GO:0016020">
    <property type="term" value="C:membrane"/>
    <property type="evidence" value="ECO:0007669"/>
    <property type="project" value="UniProtKB-SubCell"/>
</dbReference>
<sequence>MYDQMTTNEKLIVVTSISILLPFYFAAFILVFDFYYILINSDYFKSVKSFKYYKNIRLFVIYSLVMSLIFTNILGILASISFYIVLVDFIFIYNNINTRTFKTSLRAMFCVSIFWFSRSFLILINNYLNLEGKVSLIKFITESRTASIFLNANYYGMIAGFMLIYGLSHIVYKKGYKNLIYLTYVIFAFFALIHSGSRGALFGSFVGSIYILLKSKDKKVLSLLIIVFFVSIFYLQVTGKFEYTRLDSFEEDLMVRKKIWARAENFLKTHFLVGAGPFSMFVISPNVGKFTIIHAHNLFLDMLINFGLLGLYILYPLVKDIFLKLIIRDSNKYYNMSIGLIIMTLSHGLLDVTILNHQCFYLLFFPICYLCSLSKKDAAFDGLNPLFPLS</sequence>
<proteinExistence type="predicted"/>
<evidence type="ECO:0000259" key="6">
    <source>
        <dbReference type="Pfam" id="PF04932"/>
    </source>
</evidence>
<gene>
    <name evidence="7" type="ORF">VLK81_02680</name>
</gene>
<evidence type="ECO:0000313" key="7">
    <source>
        <dbReference type="EMBL" id="MEB3428939.1"/>
    </source>
</evidence>
<feature type="transmembrane region" description="Helical" evidence="5">
    <location>
        <begin position="220"/>
        <end position="237"/>
    </location>
</feature>
<evidence type="ECO:0000256" key="5">
    <source>
        <dbReference type="SAM" id="Phobius"/>
    </source>
</evidence>
<evidence type="ECO:0000256" key="4">
    <source>
        <dbReference type="ARBA" id="ARBA00023136"/>
    </source>
</evidence>
<feature type="transmembrane region" description="Helical" evidence="5">
    <location>
        <begin position="148"/>
        <end position="172"/>
    </location>
</feature>
<feature type="domain" description="O-antigen ligase-related" evidence="6">
    <location>
        <begin position="184"/>
        <end position="314"/>
    </location>
</feature>
<dbReference type="PANTHER" id="PTHR37422:SF13">
    <property type="entry name" value="LIPOPOLYSACCHARIDE BIOSYNTHESIS PROTEIN PA4999-RELATED"/>
    <property type="match status" value="1"/>
</dbReference>
<evidence type="ECO:0000256" key="2">
    <source>
        <dbReference type="ARBA" id="ARBA00022692"/>
    </source>
</evidence>
<dbReference type="RefSeq" id="WP_324619001.1">
    <property type="nucleotide sequence ID" value="NZ_JAYKOT010000003.1"/>
</dbReference>
<dbReference type="InterPro" id="IPR007016">
    <property type="entry name" value="O-antigen_ligase-rel_domated"/>
</dbReference>
<organism evidence="7 8">
    <name type="scientific">Citroniella saccharovorans</name>
    <dbReference type="NCBI Taxonomy" id="2053367"/>
    <lineage>
        <taxon>Bacteria</taxon>
        <taxon>Bacillati</taxon>
        <taxon>Bacillota</taxon>
        <taxon>Tissierellia</taxon>
        <taxon>Tissierellales</taxon>
        <taxon>Peptoniphilaceae</taxon>
        <taxon>Citroniella</taxon>
    </lineage>
</organism>
<dbReference type="EMBL" id="JAYKOT010000003">
    <property type="protein sequence ID" value="MEB3428939.1"/>
    <property type="molecule type" value="Genomic_DNA"/>
</dbReference>
<dbReference type="AlphaFoldDB" id="A0AAW9MWP0"/>
<keyword evidence="8" id="KW-1185">Reference proteome</keyword>
<keyword evidence="4 5" id="KW-0472">Membrane</keyword>
<evidence type="ECO:0000256" key="3">
    <source>
        <dbReference type="ARBA" id="ARBA00022989"/>
    </source>
</evidence>
<dbReference type="Pfam" id="PF04932">
    <property type="entry name" value="Wzy_C"/>
    <property type="match status" value="1"/>
</dbReference>
<comment type="caution">
    <text evidence="7">The sequence shown here is derived from an EMBL/GenBank/DDBJ whole genome shotgun (WGS) entry which is preliminary data.</text>
</comment>
<feature type="transmembrane region" description="Helical" evidence="5">
    <location>
        <begin position="105"/>
        <end position="128"/>
    </location>
</feature>
<feature type="transmembrane region" description="Helical" evidence="5">
    <location>
        <begin position="59"/>
        <end position="85"/>
    </location>
</feature>
<evidence type="ECO:0000313" key="8">
    <source>
        <dbReference type="Proteomes" id="UP001357733"/>
    </source>
</evidence>
<name>A0AAW9MWP0_9FIRM</name>
<feature type="transmembrane region" description="Helical" evidence="5">
    <location>
        <begin position="12"/>
        <end position="38"/>
    </location>
</feature>
<reference evidence="7 8" key="1">
    <citation type="submission" date="2024-01" db="EMBL/GenBank/DDBJ databases">
        <title>Complete genome sequence of Citroniella saccharovorans strain M6.X9, isolated from human fecal sample.</title>
        <authorList>
            <person name="Cheng G."/>
            <person name="Westerholm M."/>
            <person name="Schnurer A."/>
        </authorList>
    </citation>
    <scope>NUCLEOTIDE SEQUENCE [LARGE SCALE GENOMIC DNA]</scope>
    <source>
        <strain evidence="7 8">DSM 29873</strain>
    </source>
</reference>
<protein>
    <submittedName>
        <fullName evidence="7">O-antigen ligase family protein</fullName>
    </submittedName>
</protein>
<dbReference type="Proteomes" id="UP001357733">
    <property type="component" value="Unassembled WGS sequence"/>
</dbReference>
<accession>A0AAW9MWP0</accession>
<feature type="transmembrane region" description="Helical" evidence="5">
    <location>
        <begin position="184"/>
        <end position="213"/>
    </location>
</feature>
<dbReference type="PANTHER" id="PTHR37422">
    <property type="entry name" value="TEICHURONIC ACID BIOSYNTHESIS PROTEIN TUAE"/>
    <property type="match status" value="1"/>
</dbReference>
<keyword evidence="3 5" id="KW-1133">Transmembrane helix</keyword>
<keyword evidence="7" id="KW-0436">Ligase</keyword>
<dbReference type="GO" id="GO:0016874">
    <property type="term" value="F:ligase activity"/>
    <property type="evidence" value="ECO:0007669"/>
    <property type="project" value="UniProtKB-KW"/>
</dbReference>
<keyword evidence="2 5" id="KW-0812">Transmembrane</keyword>
<comment type="subcellular location">
    <subcellularLocation>
        <location evidence="1">Membrane</location>
        <topology evidence="1">Multi-pass membrane protein</topology>
    </subcellularLocation>
</comment>
<evidence type="ECO:0000256" key="1">
    <source>
        <dbReference type="ARBA" id="ARBA00004141"/>
    </source>
</evidence>